<evidence type="ECO:0008006" key="4">
    <source>
        <dbReference type="Google" id="ProtNLM"/>
    </source>
</evidence>
<keyword evidence="1" id="KW-0472">Membrane</keyword>
<organism evidence="2 3">
    <name type="scientific">Intestinimonas massiliensis</name>
    <name type="common">ex Afouda et al. 2020</name>
    <dbReference type="NCBI Taxonomy" id="1673721"/>
    <lineage>
        <taxon>Bacteria</taxon>
        <taxon>Bacillati</taxon>
        <taxon>Bacillota</taxon>
        <taxon>Clostridia</taxon>
        <taxon>Eubacteriales</taxon>
        <taxon>Intestinimonas</taxon>
    </lineage>
</organism>
<dbReference type="RefSeq" id="WP_238075517.1">
    <property type="nucleotide sequence ID" value="NZ_JAKNJB010000090.1"/>
</dbReference>
<feature type="transmembrane region" description="Helical" evidence="1">
    <location>
        <begin position="50"/>
        <end position="73"/>
    </location>
</feature>
<protein>
    <recommendedName>
        <fullName evidence="4">DUF4179 domain-containing protein</fullName>
    </recommendedName>
</protein>
<reference evidence="2 3" key="1">
    <citation type="submission" date="2022-01" db="EMBL/GenBank/DDBJ databases">
        <title>Collection of gut derived symbiotic bacterial strains cultured from healthy donors.</title>
        <authorList>
            <person name="Lin H."/>
            <person name="Kohout C."/>
            <person name="Waligurski E."/>
            <person name="Pamer E.G."/>
        </authorList>
    </citation>
    <scope>NUCLEOTIDE SEQUENCE [LARGE SCALE GENOMIC DNA]</scope>
    <source>
        <strain evidence="2 3">DFI.3.7</strain>
    </source>
</reference>
<sequence length="357" mass="39556">MKRNISDLLDSYPVEGLDLAITTPYSSSRIKELTMNKVSMNKPRKHIRPLRFLAVAAIISTLTVSALAVGHVLGTGTLLQNFFAEKNGSLSDGQIQVIDQMGKTFENGVTSNGTTITPIAALADENVYYLRLQIKAPEDVILPDYDSKTDGCYQLFGPGEALELTFEDGAYSDSGYILKCDWLPDENPQDNLKEVVVWIGAQTGTDVRFNDEVSKQLTLHGLWLQTPEKEYTQILSGEFSFDITLYNDTEILSLDTAGLTWTDEEYGYTSTLENLALSPLSLTFSYSATEPNNNRIVPYVGPLEVVLKDGSTVAISETAGMEGMEYYVFAAPLDLSQVDYVEYGNYQIPIDFKQNFS</sequence>
<keyword evidence="3" id="KW-1185">Reference proteome</keyword>
<keyword evidence="1" id="KW-1133">Transmembrane helix</keyword>
<evidence type="ECO:0000256" key="1">
    <source>
        <dbReference type="SAM" id="Phobius"/>
    </source>
</evidence>
<evidence type="ECO:0000313" key="2">
    <source>
        <dbReference type="EMBL" id="MCG4529289.1"/>
    </source>
</evidence>
<dbReference type="Proteomes" id="UP001200313">
    <property type="component" value="Unassembled WGS sequence"/>
</dbReference>
<gene>
    <name evidence="2" type="ORF">L0P79_19935</name>
</gene>
<proteinExistence type="predicted"/>
<keyword evidence="1" id="KW-0812">Transmembrane</keyword>
<dbReference type="EMBL" id="JAKNJB010000090">
    <property type="protein sequence ID" value="MCG4529289.1"/>
    <property type="molecule type" value="Genomic_DNA"/>
</dbReference>
<name>A0ABS9MG49_9FIRM</name>
<accession>A0ABS9MG49</accession>
<evidence type="ECO:0000313" key="3">
    <source>
        <dbReference type="Proteomes" id="UP001200313"/>
    </source>
</evidence>
<comment type="caution">
    <text evidence="2">The sequence shown here is derived from an EMBL/GenBank/DDBJ whole genome shotgun (WGS) entry which is preliminary data.</text>
</comment>